<accession>I6N5P4</accession>
<evidence type="ECO:0000259" key="6">
    <source>
        <dbReference type="Pfam" id="PF00329"/>
    </source>
</evidence>
<dbReference type="GO" id="GO:0003723">
    <property type="term" value="F:RNA binding"/>
    <property type="evidence" value="ECO:0007669"/>
    <property type="project" value="InterPro"/>
</dbReference>
<dbReference type="InterPro" id="IPR037232">
    <property type="entry name" value="NADH_quin_OxRdtase_su_C/D-like"/>
</dbReference>
<dbReference type="GO" id="GO:0016651">
    <property type="term" value="F:oxidoreductase activity, acting on NAD(P)H"/>
    <property type="evidence" value="ECO:0007669"/>
    <property type="project" value="InterPro"/>
</dbReference>
<dbReference type="Gene3D" id="3.30.460.80">
    <property type="entry name" value="NADH:ubiquinone oxidoreductase, 30kDa subunit"/>
    <property type="match status" value="1"/>
</dbReference>
<dbReference type="InterPro" id="IPR001892">
    <property type="entry name" value="Ribosomal_uS13"/>
</dbReference>
<evidence type="ECO:0000256" key="3">
    <source>
        <dbReference type="ARBA" id="ARBA00022448"/>
    </source>
</evidence>
<dbReference type="InterPro" id="IPR010218">
    <property type="entry name" value="NADH_DH_suC"/>
</dbReference>
<dbReference type="GO" id="GO:0006412">
    <property type="term" value="P:translation"/>
    <property type="evidence" value="ECO:0007669"/>
    <property type="project" value="InterPro"/>
</dbReference>
<dbReference type="PROSITE" id="PS50159">
    <property type="entry name" value="RIBOSOMAL_S13_2"/>
    <property type="match status" value="1"/>
</dbReference>
<proteinExistence type="inferred from homology"/>
<comment type="similarity">
    <text evidence="2">Belongs to the universal ribosomal protein uS13 family.</text>
</comment>
<dbReference type="InterPro" id="IPR010979">
    <property type="entry name" value="Ribosomal_uS13-like_H2TH"/>
</dbReference>
<feature type="domain" description="NADH:ubiquinone oxidoreductase 30kDa subunit" evidence="6">
    <location>
        <begin position="152"/>
        <end position="272"/>
    </location>
</feature>
<dbReference type="GO" id="GO:0008137">
    <property type="term" value="F:NADH dehydrogenase (ubiquinone) activity"/>
    <property type="evidence" value="ECO:0007669"/>
    <property type="project" value="InterPro"/>
</dbReference>
<dbReference type="GO" id="GO:0003735">
    <property type="term" value="F:structural constituent of ribosome"/>
    <property type="evidence" value="ECO:0007669"/>
    <property type="project" value="InterPro"/>
</dbReference>
<keyword evidence="7" id="KW-0496">Mitochondrion</keyword>
<reference evidence="7" key="1">
    <citation type="journal article" date="2012" name="PLoS ONE">
        <title>Tertiary endosymbiosis in two dinotoms has generated little change in the mitochondrial genomes of their dinoflagellate hosts and diatom endosymbionts.</title>
        <authorList>
            <person name="Imanian B."/>
            <person name="Pombert J.F."/>
            <person name="Dorrell R.G."/>
            <person name="Burki F."/>
            <person name="Keeling P.J."/>
        </authorList>
    </citation>
    <scope>NUCLEOTIDE SEQUENCE</scope>
</reference>
<organism evidence="7">
    <name type="scientific">Durinskia baltica diatom endosymbiont</name>
    <dbReference type="NCBI Taxonomy" id="1079368"/>
    <lineage>
        <taxon>Eukaryota</taxon>
        <taxon>Sar</taxon>
        <taxon>Stramenopiles</taxon>
        <taxon>Ochrophyta</taxon>
        <taxon>Bacillariophyta</taxon>
        <taxon>Bacillariophyceae</taxon>
        <taxon>Bacillariophycidae</taxon>
    </lineage>
</organism>
<evidence type="ECO:0000313" key="7">
    <source>
        <dbReference type="EMBL" id="AEP20701.1"/>
    </source>
</evidence>
<name>I6N5P4_9STRA</name>
<geneLocation type="mitochondrion" evidence="7"/>
<keyword evidence="3" id="KW-0813">Transport</keyword>
<dbReference type="Pfam" id="PF00329">
    <property type="entry name" value="Complex1_30kDa"/>
    <property type="match status" value="1"/>
</dbReference>
<dbReference type="SUPFAM" id="SSF46946">
    <property type="entry name" value="S13-like H2TH domain"/>
    <property type="match status" value="1"/>
</dbReference>
<comment type="similarity">
    <text evidence="1">Belongs to the complex I 30 kDa subunit family.</text>
</comment>
<dbReference type="HAMAP" id="MF_01357">
    <property type="entry name" value="NDH1_NuoC"/>
    <property type="match status" value="1"/>
</dbReference>
<dbReference type="InterPro" id="IPR001268">
    <property type="entry name" value="NADH_UbQ_OxRdtase_30kDa_su"/>
</dbReference>
<dbReference type="SUPFAM" id="SSF143243">
    <property type="entry name" value="Nqo5-like"/>
    <property type="match status" value="1"/>
</dbReference>
<evidence type="ECO:0000256" key="4">
    <source>
        <dbReference type="ARBA" id="ARBA00022980"/>
    </source>
</evidence>
<evidence type="ECO:0000256" key="2">
    <source>
        <dbReference type="ARBA" id="ARBA00008080"/>
    </source>
</evidence>
<keyword evidence="5" id="KW-0687">Ribonucleoprotein</keyword>
<keyword evidence="4 7" id="KW-0689">Ribosomal protein</keyword>
<dbReference type="HAMAP" id="MF_01315">
    <property type="entry name" value="Ribosomal_uS13"/>
    <property type="match status" value="1"/>
</dbReference>
<dbReference type="GO" id="GO:1990904">
    <property type="term" value="C:ribonucleoprotein complex"/>
    <property type="evidence" value="ECO:0007669"/>
    <property type="project" value="UniProtKB-KW"/>
</dbReference>
<dbReference type="PANTHER" id="PTHR10884">
    <property type="entry name" value="NADH DEHYDROGENASE UBIQUINONE IRON-SULFUR PROTEIN 3"/>
    <property type="match status" value="1"/>
</dbReference>
<dbReference type="Gene3D" id="1.10.8.50">
    <property type="match status" value="1"/>
</dbReference>
<dbReference type="PANTHER" id="PTHR10884:SF14">
    <property type="entry name" value="NADH DEHYDROGENASE [UBIQUINONE] IRON-SULFUR PROTEIN 3, MITOCHONDRIAL"/>
    <property type="match status" value="1"/>
</dbReference>
<dbReference type="Pfam" id="PF00416">
    <property type="entry name" value="Ribosomal_S13"/>
    <property type="match status" value="1"/>
</dbReference>
<gene>
    <name evidence="7" type="primary">nad9-rps13</name>
</gene>
<sequence length="310" mass="36257">MIYLFETNLPEQKSIFFALLKVHGIGKEMAFSLCKKLGFSINLKVKNLSQEQITEMLQLVESLNLSLNNELKKLKSITLKKLVNIKSYRGLRRVRGLPVRGQRTHTNAKSAKKTNVFNLNMNNLFIAENLKVITKILPILKIQIHQKEISLIVKRNHLIPVLTFLKNHFKYQFKILTCISGVDYPANKYRFKVVYELLSVRYNIRLRVKVLTDELSPIESCRSVFAAAGWYESEIWDLFGIFFINHTNLTRLLTDYGFEGYPLRKDFPLSGFVEASYDYTRKRVVNDRVELSQEYRAFKFTSPWETIELN</sequence>
<dbReference type="NCBIfam" id="TIGR01961">
    <property type="entry name" value="NuoC_fam"/>
    <property type="match status" value="1"/>
</dbReference>
<dbReference type="InterPro" id="IPR027437">
    <property type="entry name" value="Rbsml_uS13_C"/>
</dbReference>
<dbReference type="Gene3D" id="4.10.910.10">
    <property type="entry name" value="30s ribosomal protein s13, domain 2"/>
    <property type="match status" value="1"/>
</dbReference>
<evidence type="ECO:0000256" key="1">
    <source>
        <dbReference type="ARBA" id="ARBA00007569"/>
    </source>
</evidence>
<evidence type="ECO:0000256" key="5">
    <source>
        <dbReference type="ARBA" id="ARBA00023274"/>
    </source>
</evidence>
<protein>
    <submittedName>
        <fullName evidence="7">NADH dehydrogenase subunit 9-ribosomal protein S13 fusion protein</fullName>
    </submittedName>
</protein>
<dbReference type="GO" id="GO:0005840">
    <property type="term" value="C:ribosome"/>
    <property type="evidence" value="ECO:0007669"/>
    <property type="project" value="UniProtKB-KW"/>
</dbReference>
<dbReference type="AlphaFoldDB" id="I6N5P4"/>
<dbReference type="EMBL" id="JN378735">
    <property type="protein sequence ID" value="AEP20701.1"/>
    <property type="molecule type" value="Genomic_DNA"/>
</dbReference>